<feature type="region of interest" description="Disordered" evidence="1">
    <location>
        <begin position="25"/>
        <end position="58"/>
    </location>
</feature>
<name>A0A2Z7CRK4_9LAMI</name>
<reference evidence="2 3" key="1">
    <citation type="journal article" date="2015" name="Proc. Natl. Acad. Sci. U.S.A.">
        <title>The resurrection genome of Boea hygrometrica: A blueprint for survival of dehydration.</title>
        <authorList>
            <person name="Xiao L."/>
            <person name="Yang G."/>
            <person name="Zhang L."/>
            <person name="Yang X."/>
            <person name="Zhao S."/>
            <person name="Ji Z."/>
            <person name="Zhou Q."/>
            <person name="Hu M."/>
            <person name="Wang Y."/>
            <person name="Chen M."/>
            <person name="Xu Y."/>
            <person name="Jin H."/>
            <person name="Xiao X."/>
            <person name="Hu G."/>
            <person name="Bao F."/>
            <person name="Hu Y."/>
            <person name="Wan P."/>
            <person name="Li L."/>
            <person name="Deng X."/>
            <person name="Kuang T."/>
            <person name="Xiang C."/>
            <person name="Zhu J.K."/>
            <person name="Oliver M.J."/>
            <person name="He Y."/>
        </authorList>
    </citation>
    <scope>NUCLEOTIDE SEQUENCE [LARGE SCALE GENOMIC DNA]</scope>
    <source>
        <strain evidence="3">cv. XS01</strain>
    </source>
</reference>
<organism evidence="2 3">
    <name type="scientific">Dorcoceras hygrometricum</name>
    <dbReference type="NCBI Taxonomy" id="472368"/>
    <lineage>
        <taxon>Eukaryota</taxon>
        <taxon>Viridiplantae</taxon>
        <taxon>Streptophyta</taxon>
        <taxon>Embryophyta</taxon>
        <taxon>Tracheophyta</taxon>
        <taxon>Spermatophyta</taxon>
        <taxon>Magnoliopsida</taxon>
        <taxon>eudicotyledons</taxon>
        <taxon>Gunneridae</taxon>
        <taxon>Pentapetalae</taxon>
        <taxon>asterids</taxon>
        <taxon>lamiids</taxon>
        <taxon>Lamiales</taxon>
        <taxon>Gesneriaceae</taxon>
        <taxon>Didymocarpoideae</taxon>
        <taxon>Trichosporeae</taxon>
        <taxon>Loxocarpinae</taxon>
        <taxon>Dorcoceras</taxon>
    </lineage>
</organism>
<accession>A0A2Z7CRK4</accession>
<dbReference type="EMBL" id="KQ992985">
    <property type="protein sequence ID" value="KZV49721.1"/>
    <property type="molecule type" value="Genomic_DNA"/>
</dbReference>
<proteinExistence type="predicted"/>
<dbReference type="Proteomes" id="UP000250235">
    <property type="component" value="Unassembled WGS sequence"/>
</dbReference>
<evidence type="ECO:0000313" key="3">
    <source>
        <dbReference type="Proteomes" id="UP000250235"/>
    </source>
</evidence>
<dbReference type="AlphaFoldDB" id="A0A2Z7CRK4"/>
<evidence type="ECO:0000256" key="1">
    <source>
        <dbReference type="SAM" id="MobiDB-lite"/>
    </source>
</evidence>
<sequence length="229" mass="25731">MFSFVNCEDRSNLIVDRNYDEATTMDLKPMFPGPLPSPLSPSSSRRRQNSFRPSRRGDSVRRTFSGFLVQTSKGIEISVLDRIGRSSAVQLLKGHFPRGLDGARHLVAKGKFPKHPMIRIRRYANIVNKSHSLRAGVQQSLLGVLAACRLLDRVRAGSDQTRAGSDQKRAVSDQLRTEEESTIADQLRTEESIVAEQLQAESDELCILGRCPSFNLRERPNWFSRGHPS</sequence>
<keyword evidence="3" id="KW-1185">Reference proteome</keyword>
<protein>
    <submittedName>
        <fullName evidence="2">Transcriptional regulator ATRX</fullName>
    </submittedName>
</protein>
<gene>
    <name evidence="2" type="ORF">F511_33130</name>
</gene>
<evidence type="ECO:0000313" key="2">
    <source>
        <dbReference type="EMBL" id="KZV49721.1"/>
    </source>
</evidence>